<evidence type="ECO:0000256" key="6">
    <source>
        <dbReference type="PROSITE-ProRule" id="PRU00169"/>
    </source>
</evidence>
<dbReference type="InterPro" id="IPR003018">
    <property type="entry name" value="GAF"/>
</dbReference>
<dbReference type="Gene3D" id="3.30.450.20">
    <property type="entry name" value="PAS domain"/>
    <property type="match status" value="1"/>
</dbReference>
<dbReference type="InterPro" id="IPR003661">
    <property type="entry name" value="HisK_dim/P_dom"/>
</dbReference>
<dbReference type="InterPro" id="IPR036097">
    <property type="entry name" value="HisK_dim/P_sf"/>
</dbReference>
<evidence type="ECO:0000256" key="2">
    <source>
        <dbReference type="ARBA" id="ARBA00012438"/>
    </source>
</evidence>
<dbReference type="Gene3D" id="3.30.565.10">
    <property type="entry name" value="Histidine kinase-like ATPase, C-terminal domain"/>
    <property type="match status" value="1"/>
</dbReference>
<dbReference type="SMART" id="SM00065">
    <property type="entry name" value="GAF"/>
    <property type="match status" value="1"/>
</dbReference>
<evidence type="ECO:0000313" key="10">
    <source>
        <dbReference type="EMBL" id="MFC5511851.1"/>
    </source>
</evidence>
<dbReference type="InterPro" id="IPR003594">
    <property type="entry name" value="HATPase_dom"/>
</dbReference>
<dbReference type="InterPro" id="IPR005467">
    <property type="entry name" value="His_kinase_dom"/>
</dbReference>
<dbReference type="SUPFAM" id="SSF52172">
    <property type="entry name" value="CheY-like"/>
    <property type="match status" value="1"/>
</dbReference>
<dbReference type="InterPro" id="IPR011006">
    <property type="entry name" value="CheY-like_superfamily"/>
</dbReference>
<keyword evidence="5" id="KW-0418">Kinase</keyword>
<feature type="domain" description="Response regulatory" evidence="8">
    <location>
        <begin position="578"/>
        <end position="693"/>
    </location>
</feature>
<accession>A0ABW0PGR6</accession>
<feature type="domain" description="PAC" evidence="9">
    <location>
        <begin position="274"/>
        <end position="325"/>
    </location>
</feature>
<dbReference type="InterPro" id="IPR000700">
    <property type="entry name" value="PAS-assoc_C"/>
</dbReference>
<dbReference type="PANTHER" id="PTHR43547">
    <property type="entry name" value="TWO-COMPONENT HISTIDINE KINASE"/>
    <property type="match status" value="1"/>
</dbReference>
<feature type="modified residue" description="4-aspartylphosphate" evidence="6">
    <location>
        <position position="627"/>
    </location>
</feature>
<dbReference type="SMART" id="SM00448">
    <property type="entry name" value="REC"/>
    <property type="match status" value="1"/>
</dbReference>
<sequence length="694" mass="77258">MNVYPAPAGLSVYFRDITARMQEEERRNALFTLTDVFRDLNTSEDIQYKASEILGRTLGVSRVGYGTIDPAAETLHVVRDWNAPGVETLAGTLKLRDYGSFIDDLKAGKFIAIDEVDKDSRTADSATALRERSATAFVNVPVIEKDQLVAVIFVNHAQVKHWSDDELAFIKDVAERTRIASERARNAAELDKVVAESERRRRLHETFLENTPDLAYVFGLDHRFAYANKILLTMWGRTWDEAIGLTCLELGYEPWHAEMHDREIDHVIATRQSIRGEVPFNGINGRRIYEYIFTPVLGMDGQVEAIAGTTRDVTERKQAEEVLRDANLRKDEFLAMLAHELRNPLAPIAAAAQVLQTPALDAKLAKRTSQIISRQVKHMTALVNDLLDVSRVTRGLVTITKEPLDLKSVVYGAVEQVRPFIETQRHHLLFDLAAEKAYVLGDRERLVQIIANLLNNAAKYTSPGGEIQLRLEVNTDTLALSIEDNGIGMPAELQPHVFELFTQAERTADRTQGGLGIGLALVKNLAELHGGTVSCFSEGKDRGSRFTLRLPRHHVENGAAAEGPGDTRQPAPSKRPLRILVVDDNEDAAQMLALYLESLGHQVSIEHSSRAAIARARLEKPDVYILDIGLPDMDGNELARCLRQEETAHALLVAVTGYGQEHDRLKTTAAGFDQHLVKPVDLAKLASLLEQHRS</sequence>
<evidence type="ECO:0000256" key="4">
    <source>
        <dbReference type="ARBA" id="ARBA00022679"/>
    </source>
</evidence>
<dbReference type="InterPro" id="IPR036890">
    <property type="entry name" value="HATPase_C_sf"/>
</dbReference>
<comment type="caution">
    <text evidence="10">The sequence shown here is derived from an EMBL/GenBank/DDBJ whole genome shotgun (WGS) entry which is preliminary data.</text>
</comment>
<dbReference type="SMART" id="SM00387">
    <property type="entry name" value="HATPase_c"/>
    <property type="match status" value="1"/>
</dbReference>
<dbReference type="Pfam" id="PF08448">
    <property type="entry name" value="PAS_4"/>
    <property type="match status" value="1"/>
</dbReference>
<comment type="catalytic activity">
    <reaction evidence="1">
        <text>ATP + protein L-histidine = ADP + protein N-phospho-L-histidine.</text>
        <dbReference type="EC" id="2.7.13.3"/>
    </reaction>
</comment>
<keyword evidence="11" id="KW-1185">Reference proteome</keyword>
<keyword evidence="10" id="KW-0067">ATP-binding</keyword>
<dbReference type="GO" id="GO:0005524">
    <property type="term" value="F:ATP binding"/>
    <property type="evidence" value="ECO:0007669"/>
    <property type="project" value="UniProtKB-KW"/>
</dbReference>
<protein>
    <recommendedName>
        <fullName evidence="2">histidine kinase</fullName>
        <ecNumber evidence="2">2.7.13.3</ecNumber>
    </recommendedName>
</protein>
<gene>
    <name evidence="10" type="ORF">ACFPOU_12035</name>
</gene>
<evidence type="ECO:0000256" key="1">
    <source>
        <dbReference type="ARBA" id="ARBA00000085"/>
    </source>
</evidence>
<dbReference type="PROSITE" id="PS50110">
    <property type="entry name" value="RESPONSE_REGULATORY"/>
    <property type="match status" value="1"/>
</dbReference>
<evidence type="ECO:0000259" key="9">
    <source>
        <dbReference type="PROSITE" id="PS50113"/>
    </source>
</evidence>
<proteinExistence type="predicted"/>
<dbReference type="CDD" id="cd00075">
    <property type="entry name" value="HATPase"/>
    <property type="match status" value="1"/>
</dbReference>
<dbReference type="CDD" id="cd17580">
    <property type="entry name" value="REC_2_DhkD-like"/>
    <property type="match status" value="1"/>
</dbReference>
<dbReference type="CDD" id="cd00082">
    <property type="entry name" value="HisKA"/>
    <property type="match status" value="1"/>
</dbReference>
<dbReference type="NCBIfam" id="TIGR00229">
    <property type="entry name" value="sensory_box"/>
    <property type="match status" value="1"/>
</dbReference>
<name>A0ABW0PGR6_9BURK</name>
<dbReference type="Pfam" id="PF02518">
    <property type="entry name" value="HATPase_c"/>
    <property type="match status" value="1"/>
</dbReference>
<dbReference type="EMBL" id="JBHSMS010000037">
    <property type="protein sequence ID" value="MFC5511851.1"/>
    <property type="molecule type" value="Genomic_DNA"/>
</dbReference>
<dbReference type="InterPro" id="IPR000014">
    <property type="entry name" value="PAS"/>
</dbReference>
<dbReference type="InterPro" id="IPR001789">
    <property type="entry name" value="Sig_transdc_resp-reg_receiver"/>
</dbReference>
<dbReference type="SUPFAM" id="SSF55874">
    <property type="entry name" value="ATPase domain of HSP90 chaperone/DNA topoisomerase II/histidine kinase"/>
    <property type="match status" value="1"/>
</dbReference>
<dbReference type="Gene3D" id="3.40.50.2300">
    <property type="match status" value="1"/>
</dbReference>
<evidence type="ECO:0000256" key="3">
    <source>
        <dbReference type="ARBA" id="ARBA00022553"/>
    </source>
</evidence>
<dbReference type="Proteomes" id="UP001596031">
    <property type="component" value="Unassembled WGS sequence"/>
</dbReference>
<dbReference type="SUPFAM" id="SSF47384">
    <property type="entry name" value="Homodimeric domain of signal transducing histidine kinase"/>
    <property type="match status" value="1"/>
</dbReference>
<dbReference type="PROSITE" id="PS50109">
    <property type="entry name" value="HIS_KIN"/>
    <property type="match status" value="1"/>
</dbReference>
<dbReference type="InterPro" id="IPR013656">
    <property type="entry name" value="PAS_4"/>
</dbReference>
<dbReference type="Gene3D" id="3.30.450.40">
    <property type="match status" value="1"/>
</dbReference>
<reference evidence="11" key="1">
    <citation type="journal article" date="2019" name="Int. J. Syst. Evol. Microbiol.">
        <title>The Global Catalogue of Microorganisms (GCM) 10K type strain sequencing project: providing services to taxonomists for standard genome sequencing and annotation.</title>
        <authorList>
            <consortium name="The Broad Institute Genomics Platform"/>
            <consortium name="The Broad Institute Genome Sequencing Center for Infectious Disease"/>
            <person name="Wu L."/>
            <person name="Ma J."/>
        </authorList>
    </citation>
    <scope>NUCLEOTIDE SEQUENCE [LARGE SCALE GENOMIC DNA]</scope>
    <source>
        <strain evidence="11">CCUG 38813</strain>
    </source>
</reference>
<organism evidence="10 11">
    <name type="scientific">Massilia jejuensis</name>
    <dbReference type="NCBI Taxonomy" id="648894"/>
    <lineage>
        <taxon>Bacteria</taxon>
        <taxon>Pseudomonadati</taxon>
        <taxon>Pseudomonadota</taxon>
        <taxon>Betaproteobacteria</taxon>
        <taxon>Burkholderiales</taxon>
        <taxon>Oxalobacteraceae</taxon>
        <taxon>Telluria group</taxon>
        <taxon>Massilia</taxon>
    </lineage>
</organism>
<dbReference type="Pfam" id="PF00512">
    <property type="entry name" value="HisKA"/>
    <property type="match status" value="1"/>
</dbReference>
<evidence type="ECO:0000256" key="5">
    <source>
        <dbReference type="ARBA" id="ARBA00022777"/>
    </source>
</evidence>
<feature type="domain" description="Histidine kinase" evidence="7">
    <location>
        <begin position="336"/>
        <end position="554"/>
    </location>
</feature>
<evidence type="ECO:0000259" key="8">
    <source>
        <dbReference type="PROSITE" id="PS50110"/>
    </source>
</evidence>
<dbReference type="EC" id="2.7.13.3" evidence="2"/>
<dbReference type="PANTHER" id="PTHR43547:SF2">
    <property type="entry name" value="HYBRID SIGNAL TRANSDUCTION HISTIDINE KINASE C"/>
    <property type="match status" value="1"/>
</dbReference>
<evidence type="ECO:0000313" key="11">
    <source>
        <dbReference type="Proteomes" id="UP001596031"/>
    </source>
</evidence>
<dbReference type="InterPro" id="IPR004358">
    <property type="entry name" value="Sig_transdc_His_kin-like_C"/>
</dbReference>
<evidence type="ECO:0000259" key="7">
    <source>
        <dbReference type="PROSITE" id="PS50109"/>
    </source>
</evidence>
<keyword evidence="4" id="KW-0808">Transferase</keyword>
<dbReference type="Pfam" id="PF00072">
    <property type="entry name" value="Response_reg"/>
    <property type="match status" value="1"/>
</dbReference>
<dbReference type="PROSITE" id="PS50113">
    <property type="entry name" value="PAC"/>
    <property type="match status" value="1"/>
</dbReference>
<dbReference type="SUPFAM" id="SSF55785">
    <property type="entry name" value="PYP-like sensor domain (PAS domain)"/>
    <property type="match status" value="1"/>
</dbReference>
<dbReference type="Gene3D" id="1.10.287.130">
    <property type="match status" value="1"/>
</dbReference>
<keyword evidence="3 6" id="KW-0597">Phosphoprotein</keyword>
<dbReference type="InterPro" id="IPR029016">
    <property type="entry name" value="GAF-like_dom_sf"/>
</dbReference>
<dbReference type="Pfam" id="PF01590">
    <property type="entry name" value="GAF"/>
    <property type="match status" value="1"/>
</dbReference>
<dbReference type="RefSeq" id="WP_379721284.1">
    <property type="nucleotide sequence ID" value="NZ_JBHSMS010000037.1"/>
</dbReference>
<dbReference type="PRINTS" id="PR00344">
    <property type="entry name" value="BCTRLSENSOR"/>
</dbReference>
<keyword evidence="10" id="KW-0547">Nucleotide-binding</keyword>
<dbReference type="SUPFAM" id="SSF55781">
    <property type="entry name" value="GAF domain-like"/>
    <property type="match status" value="1"/>
</dbReference>
<dbReference type="SMART" id="SM00388">
    <property type="entry name" value="HisKA"/>
    <property type="match status" value="1"/>
</dbReference>
<dbReference type="InterPro" id="IPR035965">
    <property type="entry name" value="PAS-like_dom_sf"/>
</dbReference>